<feature type="domain" description="4Fe-4S ferredoxin-type" evidence="5">
    <location>
        <begin position="270"/>
        <end position="299"/>
    </location>
</feature>
<dbReference type="NCBIfam" id="TIGR02179">
    <property type="entry name" value="PorD_KorD"/>
    <property type="match status" value="1"/>
</dbReference>
<evidence type="ECO:0000256" key="3">
    <source>
        <dbReference type="ARBA" id="ARBA00023004"/>
    </source>
</evidence>
<gene>
    <name evidence="6" type="ORF">ENW96_08840</name>
</gene>
<keyword evidence="3" id="KW-0408">Iron</keyword>
<dbReference type="NCBIfam" id="TIGR02175">
    <property type="entry name" value="PorC_KorC"/>
    <property type="match status" value="1"/>
</dbReference>
<dbReference type="GO" id="GO:0016625">
    <property type="term" value="F:oxidoreductase activity, acting on the aldehyde or oxo group of donors, iron-sulfur protein as acceptor"/>
    <property type="evidence" value="ECO:0007669"/>
    <property type="project" value="InterPro"/>
</dbReference>
<dbReference type="InterPro" id="IPR011898">
    <property type="entry name" value="PorD_KorD"/>
</dbReference>
<dbReference type="Gene3D" id="3.30.70.20">
    <property type="match status" value="1"/>
</dbReference>
<organism evidence="6">
    <name type="scientific">Desulfobacca acetoxidans</name>
    <dbReference type="NCBI Taxonomy" id="60893"/>
    <lineage>
        <taxon>Bacteria</taxon>
        <taxon>Pseudomonadati</taxon>
        <taxon>Thermodesulfobacteriota</taxon>
        <taxon>Desulfobaccia</taxon>
        <taxon>Desulfobaccales</taxon>
        <taxon>Desulfobaccaceae</taxon>
        <taxon>Desulfobacca</taxon>
    </lineage>
</organism>
<dbReference type="PANTHER" id="PTHR43366:SF1">
    <property type="entry name" value="PYRUVATE SYNTHASE SUBUNIT PORC"/>
    <property type="match status" value="1"/>
</dbReference>
<dbReference type="SUPFAM" id="SSF53323">
    <property type="entry name" value="Pyruvate-ferredoxin oxidoreductase, PFOR, domain III"/>
    <property type="match status" value="1"/>
</dbReference>
<evidence type="ECO:0000256" key="4">
    <source>
        <dbReference type="ARBA" id="ARBA00023014"/>
    </source>
</evidence>
<dbReference type="InterPro" id="IPR002869">
    <property type="entry name" value="Pyrv_flavodox_OxRed_cen"/>
</dbReference>
<dbReference type="InterPro" id="IPR017900">
    <property type="entry name" value="4Fe4S_Fe_S_CS"/>
</dbReference>
<evidence type="ECO:0000313" key="6">
    <source>
        <dbReference type="EMBL" id="HGF34474.1"/>
    </source>
</evidence>
<evidence type="ECO:0000259" key="5">
    <source>
        <dbReference type="PROSITE" id="PS51379"/>
    </source>
</evidence>
<keyword evidence="4" id="KW-0411">Iron-sulfur</keyword>
<accession>A0A7C3V5K6</accession>
<dbReference type="PROSITE" id="PS00198">
    <property type="entry name" value="4FE4S_FER_1"/>
    <property type="match status" value="1"/>
</dbReference>
<dbReference type="Pfam" id="PF00037">
    <property type="entry name" value="Fer4"/>
    <property type="match status" value="1"/>
</dbReference>
<dbReference type="InterPro" id="IPR017896">
    <property type="entry name" value="4Fe4S_Fe-S-bd"/>
</dbReference>
<sequence length="312" mass="33589">MYRIRFHGRGGQGMKTAGRILGTAFFLAGFEVQDAPRYGAERRGAPIFAYVRASRSPINERGIIHRPDLIIVADDTLAAVPAAGVLAGVTEHTVLLIRSSEAPEVWKERLGCSSLVLTLPAATELEDASALRFIGAVCTGAAARLVGVIPRDALAQAIREELAYLGEAVVAKDLEKAMEAYDLMVDHAGCVTEGTDPAADTYERPHWTELPFDDAEVSAPVIHAPATSEQVPTGLWRTVRPVVDYRRCRRCAWICSTLCPDSTITVNAEGYPEIDYEHCKGCLICLSSCPSHAIHAIPERQAASQAAGGARP</sequence>
<dbReference type="PROSITE" id="PS51379">
    <property type="entry name" value="4FE4S_FER_2"/>
    <property type="match status" value="2"/>
</dbReference>
<keyword evidence="2" id="KW-0560">Oxidoreductase</keyword>
<evidence type="ECO:0000256" key="1">
    <source>
        <dbReference type="ARBA" id="ARBA00022723"/>
    </source>
</evidence>
<dbReference type="InterPro" id="IPR019752">
    <property type="entry name" value="Pyrv/ketoisovalerate_OxRed_cat"/>
</dbReference>
<dbReference type="SUPFAM" id="SSF54862">
    <property type="entry name" value="4Fe-4S ferredoxins"/>
    <property type="match status" value="1"/>
</dbReference>
<proteinExistence type="predicted"/>
<dbReference type="GO" id="GO:0051539">
    <property type="term" value="F:4 iron, 4 sulfur cluster binding"/>
    <property type="evidence" value="ECO:0007669"/>
    <property type="project" value="InterPro"/>
</dbReference>
<dbReference type="AlphaFoldDB" id="A0A7C3V5K6"/>
<evidence type="ECO:0000256" key="2">
    <source>
        <dbReference type="ARBA" id="ARBA00023002"/>
    </source>
</evidence>
<dbReference type="Pfam" id="PF01558">
    <property type="entry name" value="POR"/>
    <property type="match status" value="1"/>
</dbReference>
<reference evidence="6" key="1">
    <citation type="journal article" date="2020" name="mSystems">
        <title>Genome- and Community-Level Interaction Insights into Carbon Utilization and Element Cycling Functions of Hydrothermarchaeota in Hydrothermal Sediment.</title>
        <authorList>
            <person name="Zhou Z."/>
            <person name="Liu Y."/>
            <person name="Xu W."/>
            <person name="Pan J."/>
            <person name="Luo Z.H."/>
            <person name="Li M."/>
        </authorList>
    </citation>
    <scope>NUCLEOTIDE SEQUENCE [LARGE SCALE GENOMIC DNA]</scope>
    <source>
        <strain evidence="6">SpSt-897</strain>
    </source>
</reference>
<dbReference type="GO" id="GO:0046872">
    <property type="term" value="F:metal ion binding"/>
    <property type="evidence" value="ECO:0007669"/>
    <property type="project" value="UniProtKB-KW"/>
</dbReference>
<comment type="caution">
    <text evidence="6">The sequence shown here is derived from an EMBL/GenBank/DDBJ whole genome shotgun (WGS) entry which is preliminary data.</text>
</comment>
<protein>
    <recommendedName>
        <fullName evidence="5">4Fe-4S ferredoxin-type domain-containing protein</fullName>
    </recommendedName>
</protein>
<name>A0A7C3V5K6_9BACT</name>
<dbReference type="InterPro" id="IPR051626">
    <property type="entry name" value="Oxidoreductase_gamma_subunit"/>
</dbReference>
<feature type="domain" description="4Fe-4S ferredoxin-type" evidence="5">
    <location>
        <begin position="239"/>
        <end position="269"/>
    </location>
</feature>
<dbReference type="PANTHER" id="PTHR43366">
    <property type="entry name" value="PYRUVATE SYNTHASE SUBUNIT PORC"/>
    <property type="match status" value="1"/>
</dbReference>
<dbReference type="Gene3D" id="3.40.920.10">
    <property type="entry name" value="Pyruvate-ferredoxin oxidoreductase, PFOR, domain III"/>
    <property type="match status" value="1"/>
</dbReference>
<keyword evidence="1" id="KW-0479">Metal-binding</keyword>
<dbReference type="EMBL" id="DTMF01000212">
    <property type="protein sequence ID" value="HGF34474.1"/>
    <property type="molecule type" value="Genomic_DNA"/>
</dbReference>
<dbReference type="InterPro" id="IPR011894">
    <property type="entry name" value="PorC_KorC"/>
</dbReference>